<reference evidence="2" key="2">
    <citation type="submission" date="2021-09" db="EMBL/GenBank/DDBJ databases">
        <authorList>
            <person name="Jia N."/>
            <person name="Wang J."/>
            <person name="Shi W."/>
            <person name="Du L."/>
            <person name="Sun Y."/>
            <person name="Zhan W."/>
            <person name="Jiang J."/>
            <person name="Wang Q."/>
            <person name="Zhang B."/>
            <person name="Ji P."/>
            <person name="Sakyi L.B."/>
            <person name="Cui X."/>
            <person name="Yuan T."/>
            <person name="Jiang B."/>
            <person name="Yang W."/>
            <person name="Lam T.T.-Y."/>
            <person name="Chang Q."/>
            <person name="Ding S."/>
            <person name="Wang X."/>
            <person name="Zhu J."/>
            <person name="Ruan X."/>
            <person name="Zhao L."/>
            <person name="Wei J."/>
            <person name="Que T."/>
            <person name="Du C."/>
            <person name="Cheng J."/>
            <person name="Dai P."/>
            <person name="Han X."/>
            <person name="Huang E."/>
            <person name="Gao Y."/>
            <person name="Liu J."/>
            <person name="Shao H."/>
            <person name="Ye R."/>
            <person name="Li L."/>
            <person name="Wei W."/>
            <person name="Wang X."/>
            <person name="Wang C."/>
            <person name="Huo Q."/>
            <person name="Li W."/>
            <person name="Guo W."/>
            <person name="Chen H."/>
            <person name="Chen S."/>
            <person name="Zhou L."/>
            <person name="Zhou L."/>
            <person name="Ni X."/>
            <person name="Tian J."/>
            <person name="Zhou Y."/>
            <person name="Sheng Y."/>
            <person name="Liu T."/>
            <person name="Pan Y."/>
            <person name="Xia L."/>
            <person name="Li J."/>
            <person name="Zhao F."/>
            <person name="Cao W."/>
        </authorList>
    </citation>
    <scope>NUCLEOTIDE SEQUENCE</scope>
    <source>
        <strain evidence="2">Rsan-2018</strain>
        <tissue evidence="2">Larvae</tissue>
    </source>
</reference>
<comment type="caution">
    <text evidence="2">The sequence shown here is derived from an EMBL/GenBank/DDBJ whole genome shotgun (WGS) entry which is preliminary data.</text>
</comment>
<keyword evidence="1" id="KW-0677">Repeat</keyword>
<accession>A0A9D4PIY6</accession>
<dbReference type="PANTHER" id="PTHR24111:SF0">
    <property type="entry name" value="LEUCINE-RICH REPEAT-CONTAINING PROTEIN"/>
    <property type="match status" value="1"/>
</dbReference>
<gene>
    <name evidence="2" type="ORF">HPB52_009874</name>
</gene>
<dbReference type="VEuPathDB" id="VectorBase:RSAN_039767"/>
<keyword evidence="3" id="KW-1185">Reference proteome</keyword>
<dbReference type="InterPro" id="IPR052201">
    <property type="entry name" value="LRR-containing_regulator"/>
</dbReference>
<dbReference type="EMBL" id="JABSTV010001253">
    <property type="protein sequence ID" value="KAH7943669.1"/>
    <property type="molecule type" value="Genomic_DNA"/>
</dbReference>
<sequence>MEGELLAITAELLSVSCTQSDTGRVCQLVRHLTACNKVLCHASLQLREDARDDPGYLSIATVDSIFCMCSRSARNARQALVLARKLLTSHRCVVSVEAMYGVLNASVLAESLASSSHLRRLTVSDVEEDRRELLEGVSGDERVFGQDHEAKMEIPVRLLEKDSAQLVSLDVTSLRMNPSMAKSFVDALIRNNTVAELAVGADVFTSGPAEGTSMRFAQYLVKKNATLRKLELNAPSLVLGTGGLQALAQVISSVTTLKDLTLLFQAASPDCSLFFTVLAGSQSISVLRFLLAASDDDVIDPQPCEDVQVVPWVSAFKENSTLEELALNASWSTSRECCLLLEALGQKPGFRSLGLRSFPNDGGLQEACLTIAKHGLERKVRMESYCIVPEDTETFPSCQQVTGVMVSSFYIDEAAAMTNVFNVIAICVHVTSLRVYLQFYDEQAFDSLAAYVRGASCLKEIDLAIDIDYSDGEEDDMEVDDERQFRSISNLSKALSSNPGISAIRLNSTIGIGDDDCQALADAALNNRQLHELSVNCMEDSSPCDARDMLCDVQDIVRRNCSLVDRATKFVMGEHVPYCARAFEVVSEEPALVFNVRRRLTADGSADAAAKVSAAQRFLRIADVHTYMRLTGVVEERMECDDLQDGGQQLNQLNHDCWLHVLQYIKLADVLET</sequence>
<dbReference type="PANTHER" id="PTHR24111">
    <property type="entry name" value="LEUCINE-RICH REPEAT-CONTAINING PROTEIN 34"/>
    <property type="match status" value="1"/>
</dbReference>
<evidence type="ECO:0008006" key="4">
    <source>
        <dbReference type="Google" id="ProtNLM"/>
    </source>
</evidence>
<evidence type="ECO:0000313" key="2">
    <source>
        <dbReference type="EMBL" id="KAH7943669.1"/>
    </source>
</evidence>
<evidence type="ECO:0000313" key="3">
    <source>
        <dbReference type="Proteomes" id="UP000821837"/>
    </source>
</evidence>
<name>A0A9D4PIY6_RHISA</name>
<organism evidence="2 3">
    <name type="scientific">Rhipicephalus sanguineus</name>
    <name type="common">Brown dog tick</name>
    <name type="synonym">Ixodes sanguineus</name>
    <dbReference type="NCBI Taxonomy" id="34632"/>
    <lineage>
        <taxon>Eukaryota</taxon>
        <taxon>Metazoa</taxon>
        <taxon>Ecdysozoa</taxon>
        <taxon>Arthropoda</taxon>
        <taxon>Chelicerata</taxon>
        <taxon>Arachnida</taxon>
        <taxon>Acari</taxon>
        <taxon>Parasitiformes</taxon>
        <taxon>Ixodida</taxon>
        <taxon>Ixodoidea</taxon>
        <taxon>Ixodidae</taxon>
        <taxon>Rhipicephalinae</taxon>
        <taxon>Rhipicephalus</taxon>
        <taxon>Rhipicephalus</taxon>
    </lineage>
</organism>
<dbReference type="Proteomes" id="UP000821837">
    <property type="component" value="Unassembled WGS sequence"/>
</dbReference>
<dbReference type="Gene3D" id="3.80.10.10">
    <property type="entry name" value="Ribonuclease Inhibitor"/>
    <property type="match status" value="2"/>
</dbReference>
<protein>
    <recommendedName>
        <fullName evidence="4">Ran gtpase-activating protein</fullName>
    </recommendedName>
</protein>
<dbReference type="InterPro" id="IPR032675">
    <property type="entry name" value="LRR_dom_sf"/>
</dbReference>
<dbReference type="AlphaFoldDB" id="A0A9D4PIY6"/>
<proteinExistence type="predicted"/>
<dbReference type="SUPFAM" id="SSF52047">
    <property type="entry name" value="RNI-like"/>
    <property type="match status" value="1"/>
</dbReference>
<reference evidence="2" key="1">
    <citation type="journal article" date="2020" name="Cell">
        <title>Large-Scale Comparative Analyses of Tick Genomes Elucidate Their Genetic Diversity and Vector Capacities.</title>
        <authorList>
            <consortium name="Tick Genome and Microbiome Consortium (TIGMIC)"/>
            <person name="Jia N."/>
            <person name="Wang J."/>
            <person name="Shi W."/>
            <person name="Du L."/>
            <person name="Sun Y."/>
            <person name="Zhan W."/>
            <person name="Jiang J.F."/>
            <person name="Wang Q."/>
            <person name="Zhang B."/>
            <person name="Ji P."/>
            <person name="Bell-Sakyi L."/>
            <person name="Cui X.M."/>
            <person name="Yuan T.T."/>
            <person name="Jiang B.G."/>
            <person name="Yang W.F."/>
            <person name="Lam T.T."/>
            <person name="Chang Q.C."/>
            <person name="Ding S.J."/>
            <person name="Wang X.J."/>
            <person name="Zhu J.G."/>
            <person name="Ruan X.D."/>
            <person name="Zhao L."/>
            <person name="Wei J.T."/>
            <person name="Ye R.Z."/>
            <person name="Que T.C."/>
            <person name="Du C.H."/>
            <person name="Zhou Y.H."/>
            <person name="Cheng J.X."/>
            <person name="Dai P.F."/>
            <person name="Guo W.B."/>
            <person name="Han X.H."/>
            <person name="Huang E.J."/>
            <person name="Li L.F."/>
            <person name="Wei W."/>
            <person name="Gao Y.C."/>
            <person name="Liu J.Z."/>
            <person name="Shao H.Z."/>
            <person name="Wang X."/>
            <person name="Wang C.C."/>
            <person name="Yang T.C."/>
            <person name="Huo Q.B."/>
            <person name="Li W."/>
            <person name="Chen H.Y."/>
            <person name="Chen S.E."/>
            <person name="Zhou L.G."/>
            <person name="Ni X.B."/>
            <person name="Tian J.H."/>
            <person name="Sheng Y."/>
            <person name="Liu T."/>
            <person name="Pan Y.S."/>
            <person name="Xia L.Y."/>
            <person name="Li J."/>
            <person name="Zhao F."/>
            <person name="Cao W.C."/>
        </authorList>
    </citation>
    <scope>NUCLEOTIDE SEQUENCE</scope>
    <source>
        <strain evidence="2">Rsan-2018</strain>
    </source>
</reference>
<evidence type="ECO:0000256" key="1">
    <source>
        <dbReference type="ARBA" id="ARBA00022737"/>
    </source>
</evidence>